<keyword evidence="2" id="KW-0677">Repeat</keyword>
<protein>
    <recommendedName>
        <fullName evidence="7">PROP1-like PPR domain-containing protein</fullName>
    </recommendedName>
</protein>
<dbReference type="Pfam" id="PF17177">
    <property type="entry name" value="PPR_long"/>
    <property type="match status" value="1"/>
</dbReference>
<dbReference type="Proteomes" id="UP000620124">
    <property type="component" value="Unassembled WGS sequence"/>
</dbReference>
<dbReference type="Pfam" id="PF01535">
    <property type="entry name" value="PPR"/>
    <property type="match status" value="2"/>
</dbReference>
<feature type="region of interest" description="Disordered" evidence="6">
    <location>
        <begin position="84"/>
        <end position="186"/>
    </location>
</feature>
<sequence length="1330" mass="145117">MLPKVATHLLHSTTRGAAAAVHSQSHTLRNVLHSSTSAPTSGNAGRAGSGGSSNGPGPGGQKYTGSRYTGYNSAGRAVTQAHAITSQDGSVAQTDDAEELPAPRRVSLHTPTRTRPRSHIRSPRSPMINRRPPPVLVRRNSTSSNSTSHSVTSSTPPTSIDAEPAPRSRPSTPTDPASPQTVTPPFQWQESPAWQAIYNAHLTGDPALVAQAVRDLVDHVPNPSVREYNCALEALRDTRRPGEPLILLMQTYNAMLKKQLLPNLRTYFELITAITDRDHEIFTTITALEARARRGTANPTDAQRIQHLRAENTFDSAMKLFETVNTSDGASRIPLYLYVALLRSCANHMRQDAALHILTALEHRKDLKPVASVYKHMIRAYASPTGIADAEMIFSEFISRSAEGDIDWTVAYDDPHGPRRQHIQVFNEMITAYFRAGLPDKAVALLERMIASPARAAFAPSDIPRPASSTYTVTIAGFIHGGDVETALAWFTRLLGVEEIARQPYESAAVGVVRPDGVCWAQMLDGLAGDGLRVRDTDREMVYLANVRRLPELKDDDKATETGSFIVRHVLTEQMDIPRLVRPIWKEYVRRGMHRAAVAMVAMLGTKARAGVEPPVGSLMRAVLGAKTKKTGRGGVQWDVARELVRLAGACGVPVPPELGVRVLHSYASYKVAPNQDAATGRVPLSVSQYAKPLVAEDYAALLGLAVELEIGFGGQEKPEGYMFEGLMSLLEDMQQSGVGLVEMPPKLVRRVVKTLFVTQGTDGMRASFARLGPKFARVLEDEEHAVGALADAASVAEVETQMQAGQAMSMDVEPQQQGQEGAAETHTQTLGIDKSLTRAIEEVLTRPAPAFAHPSGAGAPGNIDEAMALFTAGVGRGKAPTAFVLGRLIQSLGRASQLDRVRDVYTAAQILLRGLEGDKHAQSSAWFAIENSMIVALAHAGDLEGAHVHRVRILEMGGAPSADAYGALILYVRDTTDDTSNAMALFQEAQVHRVQPNQYLYNNIISKLAKARKADYALELFEQMKASGWAKPSSITYGAVIGACARVGDVQSAENLFAEMMAQPNYKPRVPPFNTMMQLYTTTRPNRERALYFYTLLRDARIAPTAYTYKLLMDTYGRIEPVDIETMEQIWEALRADPSVELQGNHFATLINAYGCVQRDLDKAIAVFNSIPGFPRAPPRDALVFEAMVNALVAHRRTDLMPEYVALMHSEGVHMTAYIANFLIKGYADVGDMEQARSIFEGLMDPPSGVAAVHNHAPHEPGMSPVVDPMEPVYREPSTWEVMVRAELGSGNRENANALLERLQARCYPEAVYNRISGILVDHSMVLPS</sequence>
<evidence type="ECO:0000313" key="8">
    <source>
        <dbReference type="EMBL" id="KAF7348458.1"/>
    </source>
</evidence>
<dbReference type="PROSITE" id="PS51375">
    <property type="entry name" value="PPR"/>
    <property type="match status" value="3"/>
</dbReference>
<dbReference type="InterPro" id="IPR002885">
    <property type="entry name" value="PPR_rpt"/>
</dbReference>
<dbReference type="PANTHER" id="PTHR47447">
    <property type="entry name" value="OS03G0856100 PROTEIN"/>
    <property type="match status" value="1"/>
</dbReference>
<evidence type="ECO:0000313" key="9">
    <source>
        <dbReference type="Proteomes" id="UP000620124"/>
    </source>
</evidence>
<feature type="compositionally biased region" description="Polar residues" evidence="6">
    <location>
        <begin position="169"/>
        <end position="186"/>
    </location>
</feature>
<dbReference type="PANTHER" id="PTHR47447:SF17">
    <property type="entry name" value="OS12G0638900 PROTEIN"/>
    <property type="match status" value="1"/>
</dbReference>
<evidence type="ECO:0000256" key="1">
    <source>
        <dbReference type="ARBA" id="ARBA00006192"/>
    </source>
</evidence>
<dbReference type="OrthoDB" id="411857at2759"/>
<organism evidence="8 9">
    <name type="scientific">Mycena venus</name>
    <dbReference type="NCBI Taxonomy" id="2733690"/>
    <lineage>
        <taxon>Eukaryota</taxon>
        <taxon>Fungi</taxon>
        <taxon>Dikarya</taxon>
        <taxon>Basidiomycota</taxon>
        <taxon>Agaricomycotina</taxon>
        <taxon>Agaricomycetes</taxon>
        <taxon>Agaricomycetidae</taxon>
        <taxon>Agaricales</taxon>
        <taxon>Marasmiineae</taxon>
        <taxon>Mycenaceae</taxon>
        <taxon>Mycena</taxon>
    </lineage>
</organism>
<dbReference type="NCBIfam" id="TIGR00756">
    <property type="entry name" value="PPR"/>
    <property type="match status" value="3"/>
</dbReference>
<feature type="compositionally biased region" description="Low complexity" evidence="6">
    <location>
        <begin position="136"/>
        <end position="159"/>
    </location>
</feature>
<feature type="repeat" description="PPR" evidence="5">
    <location>
        <begin position="422"/>
        <end position="456"/>
    </location>
</feature>
<feature type="domain" description="PROP1-like PPR" evidence="7">
    <location>
        <begin position="977"/>
        <end position="1096"/>
    </location>
</feature>
<evidence type="ECO:0000256" key="2">
    <source>
        <dbReference type="ARBA" id="ARBA00022737"/>
    </source>
</evidence>
<comment type="function">
    <text evidence="3">Regulates mitochondrial small subunit maturation by controlling 15S rRNA 5'-end processing. Localizes to the 5' precursor of the 15S rRNA in a position that is subsequently occupied by mS47 in the mature yeast mtSSU. Uses structure and sequence-specific RNA recognition, binding to a single-stranded region of the precursor and specifically recognizing bases -6 to -1. The exchange of Ccm1 for mS47 is coupled to the irreversible removal of precursor rRNA that is accompanied by conformational changes of the mitoribosomal proteins uS5m and mS26. These conformational changes signal completion of 5'-end rRNA processing through protection of the mature 5'-end of the 15S rRNA and stabilization of mS47. The removal of the 5' precursor together with the dissociation of Ccm1 may be catalyzed by the 5'-3' exoribonuclease Pet127. Involved in the specific removal of group I introns in mitochondrial encoded transcripts.</text>
</comment>
<accession>A0A8H6XVS6</accession>
<feature type="compositionally biased region" description="Polar residues" evidence="6">
    <location>
        <begin position="29"/>
        <end position="40"/>
    </location>
</feature>
<feature type="compositionally biased region" description="Basic residues" evidence="6">
    <location>
        <begin position="112"/>
        <end position="122"/>
    </location>
</feature>
<reference evidence="8" key="1">
    <citation type="submission" date="2020-05" db="EMBL/GenBank/DDBJ databases">
        <title>Mycena genomes resolve the evolution of fungal bioluminescence.</title>
        <authorList>
            <person name="Tsai I.J."/>
        </authorList>
    </citation>
    <scope>NUCLEOTIDE SEQUENCE</scope>
    <source>
        <strain evidence="8">CCC161011</strain>
    </source>
</reference>
<gene>
    <name evidence="8" type="ORF">MVEN_01362800</name>
</gene>
<dbReference type="InterPro" id="IPR011990">
    <property type="entry name" value="TPR-like_helical_dom_sf"/>
</dbReference>
<comment type="caution">
    <text evidence="8">The sequence shown here is derived from an EMBL/GenBank/DDBJ whole genome shotgun (WGS) entry which is preliminary data.</text>
</comment>
<comment type="similarity">
    <text evidence="1">Belongs to the CCM1 family.</text>
</comment>
<keyword evidence="9" id="KW-1185">Reference proteome</keyword>
<dbReference type="EMBL" id="JACAZI010000011">
    <property type="protein sequence ID" value="KAF7348458.1"/>
    <property type="molecule type" value="Genomic_DNA"/>
</dbReference>
<evidence type="ECO:0000256" key="5">
    <source>
        <dbReference type="PROSITE-ProRule" id="PRU00708"/>
    </source>
</evidence>
<evidence type="ECO:0000259" key="7">
    <source>
        <dbReference type="Pfam" id="PF17177"/>
    </source>
</evidence>
<dbReference type="Gene3D" id="1.25.40.10">
    <property type="entry name" value="Tetratricopeptide repeat domain"/>
    <property type="match status" value="5"/>
</dbReference>
<evidence type="ECO:0000256" key="6">
    <source>
        <dbReference type="SAM" id="MobiDB-lite"/>
    </source>
</evidence>
<feature type="compositionally biased region" description="Polar residues" evidence="6">
    <location>
        <begin position="84"/>
        <end position="93"/>
    </location>
</feature>
<proteinExistence type="inferred from homology"/>
<evidence type="ECO:0000256" key="4">
    <source>
        <dbReference type="ARBA" id="ARBA00044511"/>
    </source>
</evidence>
<feature type="region of interest" description="Disordered" evidence="6">
    <location>
        <begin position="29"/>
        <end position="68"/>
    </location>
</feature>
<feature type="repeat" description="PPR" evidence="5">
    <location>
        <begin position="1034"/>
        <end position="1069"/>
    </location>
</feature>
<evidence type="ECO:0000256" key="3">
    <source>
        <dbReference type="ARBA" id="ARBA00044493"/>
    </source>
</evidence>
<dbReference type="InterPro" id="IPR033443">
    <property type="entry name" value="PROP1-like_PPR_dom"/>
</dbReference>
<name>A0A8H6XVS6_9AGAR</name>
<feature type="repeat" description="PPR" evidence="5">
    <location>
        <begin position="998"/>
        <end position="1032"/>
    </location>
</feature>
<comment type="subunit">
    <text evidence="4">Binds to mitochondrial small subunit 15S rRNA.</text>
</comment>
<feature type="compositionally biased region" description="Gly residues" evidence="6">
    <location>
        <begin position="45"/>
        <end position="62"/>
    </location>
</feature>